<organism evidence="1">
    <name type="scientific">Klebsiella pneumoniae</name>
    <dbReference type="NCBI Taxonomy" id="573"/>
    <lineage>
        <taxon>Bacteria</taxon>
        <taxon>Pseudomonadati</taxon>
        <taxon>Pseudomonadota</taxon>
        <taxon>Gammaproteobacteria</taxon>
        <taxon>Enterobacterales</taxon>
        <taxon>Enterobacteriaceae</taxon>
        <taxon>Klebsiella/Raoultella group</taxon>
        <taxon>Klebsiella</taxon>
        <taxon>Klebsiella pneumoniae complex</taxon>
    </lineage>
</organism>
<dbReference type="EMBL" id="MF943217">
    <property type="protein sequence ID" value="AUG89041.1"/>
    <property type="molecule type" value="Genomic_DNA"/>
</dbReference>
<name>A0A2H5BRQ5_KLEPN</name>
<dbReference type="RefSeq" id="WP_165443016.1">
    <property type="nucleotide sequence ID" value="NZ_BIGG01000009.1"/>
</dbReference>
<protein>
    <submittedName>
        <fullName evidence="1">Uncharacterized protein</fullName>
    </submittedName>
</protein>
<sequence length="48" mass="5374">MNAETWARVKAFRRAQELAAGERSGEPVPSLWRDWLKPFPAGSCELAS</sequence>
<evidence type="ECO:0000313" key="1">
    <source>
        <dbReference type="EMBL" id="AUG89041.1"/>
    </source>
</evidence>
<reference evidence="1" key="1">
    <citation type="submission" date="2017-09" db="EMBL/GenBank/DDBJ databases">
        <title>The complete sequence of plasmid pVir_WCHKP13F2.</title>
        <authorList>
            <person name="Feng Y."/>
            <person name="Zong Z."/>
        </authorList>
    </citation>
    <scope>NUCLEOTIDE SEQUENCE</scope>
    <source>
        <strain evidence="1">WCHKP13F2</strain>
        <plasmid evidence="1">pVir_WCHKP13F2</plasmid>
    </source>
</reference>
<proteinExistence type="predicted"/>
<geneLocation type="plasmid" evidence="1">
    <name>pVir_WCHKP13F2</name>
</geneLocation>
<accession>A0A2H5BRQ5</accession>
<gene>
    <name evidence="1" type="ORF">ALNCGNHI_00032</name>
</gene>
<dbReference type="AlphaFoldDB" id="A0A2H5BRQ5"/>
<keyword evidence="1" id="KW-0614">Plasmid</keyword>